<name>A0AAD8IWG3_9APIA</name>
<dbReference type="PRINTS" id="PR00114">
    <property type="entry name" value="STPHPHTASE"/>
</dbReference>
<evidence type="ECO:0000313" key="4">
    <source>
        <dbReference type="Proteomes" id="UP001237642"/>
    </source>
</evidence>
<feature type="chain" id="PRO_5042240464" description="Calcineurin-like phosphoesterase domain-containing protein" evidence="1">
    <location>
        <begin position="23"/>
        <end position="183"/>
    </location>
</feature>
<dbReference type="EMBL" id="JAUIZM010000003">
    <property type="protein sequence ID" value="KAK1393230.1"/>
    <property type="molecule type" value="Genomic_DNA"/>
</dbReference>
<dbReference type="Proteomes" id="UP001237642">
    <property type="component" value="Unassembled WGS sequence"/>
</dbReference>
<dbReference type="InterPro" id="IPR029052">
    <property type="entry name" value="Metallo-depent_PP-like"/>
</dbReference>
<dbReference type="Pfam" id="PF00149">
    <property type="entry name" value="Metallophos"/>
    <property type="match status" value="1"/>
</dbReference>
<sequence>MRVIEWFLCILTFSSLQKCLQGKNLLKAYIRRLNLRCLRLEIGDLLRIEVFLDVYEVDELCYAYEHIFKHKPTILHLKAPIKVFGDLHGQFDDLMHLFDEYGFSFTTEDISYIDYLFLGDYVNRGHQNLETITLHLALKTSFYLNNDIIKTRIIEVKACLLRKEKSKDLQALLSSINIIPKKR</sequence>
<proteinExistence type="predicted"/>
<organism evidence="3 4">
    <name type="scientific">Heracleum sosnowskyi</name>
    <dbReference type="NCBI Taxonomy" id="360622"/>
    <lineage>
        <taxon>Eukaryota</taxon>
        <taxon>Viridiplantae</taxon>
        <taxon>Streptophyta</taxon>
        <taxon>Embryophyta</taxon>
        <taxon>Tracheophyta</taxon>
        <taxon>Spermatophyta</taxon>
        <taxon>Magnoliopsida</taxon>
        <taxon>eudicotyledons</taxon>
        <taxon>Gunneridae</taxon>
        <taxon>Pentapetalae</taxon>
        <taxon>asterids</taxon>
        <taxon>campanulids</taxon>
        <taxon>Apiales</taxon>
        <taxon>Apiaceae</taxon>
        <taxon>Apioideae</taxon>
        <taxon>apioid superclade</taxon>
        <taxon>Tordylieae</taxon>
        <taxon>Tordyliinae</taxon>
        <taxon>Heracleum</taxon>
    </lineage>
</organism>
<dbReference type="Gene3D" id="3.60.21.10">
    <property type="match status" value="1"/>
</dbReference>
<gene>
    <name evidence="3" type="ORF">POM88_012286</name>
</gene>
<dbReference type="InterPro" id="IPR004843">
    <property type="entry name" value="Calcineurin-like_PHP"/>
</dbReference>
<accession>A0AAD8IWG3</accession>
<dbReference type="InterPro" id="IPR006186">
    <property type="entry name" value="Ser/Thr-sp_prot-phosphatase"/>
</dbReference>
<comment type="caution">
    <text evidence="3">The sequence shown here is derived from an EMBL/GenBank/DDBJ whole genome shotgun (WGS) entry which is preliminary data.</text>
</comment>
<reference evidence="3" key="1">
    <citation type="submission" date="2023-02" db="EMBL/GenBank/DDBJ databases">
        <title>Genome of toxic invasive species Heracleum sosnowskyi carries increased number of genes despite the absence of recent whole-genome duplications.</title>
        <authorList>
            <person name="Schelkunov M."/>
            <person name="Shtratnikova V."/>
            <person name="Makarenko M."/>
            <person name="Klepikova A."/>
            <person name="Omelchenko D."/>
            <person name="Novikova G."/>
            <person name="Obukhova E."/>
            <person name="Bogdanov V."/>
            <person name="Penin A."/>
            <person name="Logacheva M."/>
        </authorList>
    </citation>
    <scope>NUCLEOTIDE SEQUENCE</scope>
    <source>
        <strain evidence="3">Hsosn_3</strain>
        <tissue evidence="3">Leaf</tissue>
    </source>
</reference>
<protein>
    <recommendedName>
        <fullName evidence="2">Calcineurin-like phosphoesterase domain-containing protein</fullName>
    </recommendedName>
</protein>
<reference evidence="3" key="2">
    <citation type="submission" date="2023-05" db="EMBL/GenBank/DDBJ databases">
        <authorList>
            <person name="Schelkunov M.I."/>
        </authorList>
    </citation>
    <scope>NUCLEOTIDE SEQUENCE</scope>
    <source>
        <strain evidence="3">Hsosn_3</strain>
        <tissue evidence="3">Leaf</tissue>
    </source>
</reference>
<dbReference type="PANTHER" id="PTHR46422:SF6">
    <property type="entry name" value="SERINE_THREONINE-PROTEIN PHOSPHATASE BSL1"/>
    <property type="match status" value="1"/>
</dbReference>
<dbReference type="GO" id="GO:0016787">
    <property type="term" value="F:hydrolase activity"/>
    <property type="evidence" value="ECO:0007669"/>
    <property type="project" value="InterPro"/>
</dbReference>
<dbReference type="PANTHER" id="PTHR46422">
    <property type="entry name" value="SERINE/THREONINE-PROTEIN PHOSPHATASE BSL3"/>
    <property type="match status" value="1"/>
</dbReference>
<evidence type="ECO:0000256" key="1">
    <source>
        <dbReference type="SAM" id="SignalP"/>
    </source>
</evidence>
<keyword evidence="1" id="KW-0732">Signal</keyword>
<feature type="domain" description="Calcineurin-like phosphoesterase" evidence="2">
    <location>
        <begin position="80"/>
        <end position="141"/>
    </location>
</feature>
<evidence type="ECO:0000313" key="3">
    <source>
        <dbReference type="EMBL" id="KAK1393230.1"/>
    </source>
</evidence>
<dbReference type="SUPFAM" id="SSF56300">
    <property type="entry name" value="Metallo-dependent phosphatases"/>
    <property type="match status" value="1"/>
</dbReference>
<keyword evidence="4" id="KW-1185">Reference proteome</keyword>
<dbReference type="AlphaFoldDB" id="A0AAD8IWG3"/>
<evidence type="ECO:0000259" key="2">
    <source>
        <dbReference type="Pfam" id="PF00149"/>
    </source>
</evidence>
<feature type="signal peptide" evidence="1">
    <location>
        <begin position="1"/>
        <end position="22"/>
    </location>
</feature>